<dbReference type="SMART" id="SM00065">
    <property type="entry name" value="GAF"/>
    <property type="match status" value="1"/>
</dbReference>
<evidence type="ECO:0000259" key="3">
    <source>
        <dbReference type="SMART" id="SM00065"/>
    </source>
</evidence>
<comment type="caution">
    <text evidence="6">The sequence shown here is derived from an EMBL/GenBank/DDBJ whole genome shotgun (WGS) entry which is preliminary data.</text>
</comment>
<dbReference type="Pfam" id="PF07228">
    <property type="entry name" value="SpoIIE"/>
    <property type="match status" value="1"/>
</dbReference>
<dbReference type="PANTHER" id="PTHR43156:SF2">
    <property type="entry name" value="STAGE II SPORULATION PROTEIN E"/>
    <property type="match status" value="1"/>
</dbReference>
<accession>A0ABV9XAN3</accession>
<name>A0ABV9XAN3_9ACTN</name>
<keyword evidence="7" id="KW-1185">Reference proteome</keyword>
<evidence type="ECO:0000313" key="7">
    <source>
        <dbReference type="Proteomes" id="UP001595829"/>
    </source>
</evidence>
<feature type="domain" description="PAS" evidence="4">
    <location>
        <begin position="452"/>
        <end position="518"/>
    </location>
</feature>
<evidence type="ECO:0000256" key="1">
    <source>
        <dbReference type="ARBA" id="ARBA00022801"/>
    </source>
</evidence>
<evidence type="ECO:0000313" key="6">
    <source>
        <dbReference type="EMBL" id="MFC5021216.1"/>
    </source>
</evidence>
<dbReference type="SUPFAM" id="SSF55781">
    <property type="entry name" value="GAF domain-like"/>
    <property type="match status" value="2"/>
</dbReference>
<sequence length="985" mass="102176">MTWYGAPGHVPPHPTGTAGGRKDDSRIPDALAMALAPAAASAVEAVGGYAGGVYLRSRTKGLLRLAVLAGLPVRLFSPWWRMHVNRPFPVAEAYRSGSLVLLADAEEAMRRFPQLMAGLPFPFGSLYAPVTHGRDRYGVLVVLRNATPGRDVDAADRQRMQNAASRLGAALAALEAAGAPVSWDREPTPVQLPAGATPPVRIGRLDWRVDTATVTADPELCRILGTDPDDFPGTVEGLEAMLAPEDVYGLWALVHQVTATTDPERPVSRRMWLRGRDGRPHLLELTRDHPAPDDARDPGGTPGPATDAGFGGPPGADLPAGGPGRGGPREGIPGGGAPPGGMPPRGGPSGGAPVSGGPSAGGGLPHEGTGARSIPAGDRPTGGPAVGDGPREALPGGEVLPAGTPVRGGSSAGASAPGGPQGGAADGEPAPYGGGRRAVRLVGVLVDPGTGPIVASAADRLATGVLSLDRLGRVTYVSRRAETLLAVARPKLVGRILWDVLPWTGRPAYEDHFRAALISTDPVHFLAHRRADSWLSVSLYPGHDGLTVTLTPAEQPGYTPGSVAAPGRGLGSPADRAAVLYRPVALAIALTEAVTARQVSEVVTEELLPAFGGRQLAIYLLSERHLHLAWETGFPQGFLDRFDGVGLDARLPGVETLTSGRPIFFESMQRLAAAYPGIPLDAHVGARAFLPLIASGRPVGSCILGFDQPRGFSPEERTVLTALAGLIAQALERARRYDTEAALARGLQDALLPHRLPRHRHVDTLGRYLPGTQGMDVGGDWYDVVETPRGLALAIGDVQGHGVSAAATMGQLRSAVRAFALAGHDPQEVMSGTNRLLIDLDPGQFASCCYAVLDPVTGALQAVRAGHLPPLLRHPDGRTEPVDLPGGVVLGVDADAHYPVTGLDLPQGAVLALFTDGLVEQPGTDIDVGIARLCGALAGLGPAPLAAIADRLIDEARDATDRPDDIALLLASRRTPDPARPGADA</sequence>
<reference evidence="7" key="1">
    <citation type="journal article" date="2019" name="Int. J. Syst. Evol. Microbiol.">
        <title>The Global Catalogue of Microorganisms (GCM) 10K type strain sequencing project: providing services to taxonomists for standard genome sequencing and annotation.</title>
        <authorList>
            <consortium name="The Broad Institute Genomics Platform"/>
            <consortium name="The Broad Institute Genome Sequencing Center for Infectious Disease"/>
            <person name="Wu L."/>
            <person name="Ma J."/>
        </authorList>
    </citation>
    <scope>NUCLEOTIDE SEQUENCE [LARGE SCALE GENOMIC DNA]</scope>
    <source>
        <strain evidence="7">CGMCC 4.1648</strain>
    </source>
</reference>
<feature type="domain" description="PAS" evidence="4">
    <location>
        <begin position="191"/>
        <end position="259"/>
    </location>
</feature>
<feature type="compositionally biased region" description="Basic and acidic residues" evidence="2">
    <location>
        <begin position="281"/>
        <end position="297"/>
    </location>
</feature>
<gene>
    <name evidence="6" type="ORF">ACFPM3_03505</name>
</gene>
<dbReference type="InterPro" id="IPR001932">
    <property type="entry name" value="PPM-type_phosphatase-like_dom"/>
</dbReference>
<proteinExistence type="predicted"/>
<evidence type="ECO:0000259" key="5">
    <source>
        <dbReference type="SMART" id="SM00331"/>
    </source>
</evidence>
<feature type="compositionally biased region" description="Low complexity" evidence="2">
    <location>
        <begin position="408"/>
        <end position="418"/>
    </location>
</feature>
<dbReference type="SUPFAM" id="SSF55785">
    <property type="entry name" value="PYP-like sensor domain (PAS domain)"/>
    <property type="match status" value="1"/>
</dbReference>
<dbReference type="InterPro" id="IPR003018">
    <property type="entry name" value="GAF"/>
</dbReference>
<feature type="region of interest" description="Disordered" evidence="2">
    <location>
        <begin position="281"/>
        <end position="432"/>
    </location>
</feature>
<feature type="domain" description="PPM-type phosphatase" evidence="5">
    <location>
        <begin position="759"/>
        <end position="973"/>
    </location>
</feature>
<dbReference type="RefSeq" id="WP_380867598.1">
    <property type="nucleotide sequence ID" value="NZ_BAABIT010000001.1"/>
</dbReference>
<dbReference type="Pfam" id="PF13185">
    <property type="entry name" value="GAF_2"/>
    <property type="match status" value="1"/>
</dbReference>
<keyword evidence="1" id="KW-0378">Hydrolase</keyword>
<dbReference type="PANTHER" id="PTHR43156">
    <property type="entry name" value="STAGE II SPORULATION PROTEIN E-RELATED"/>
    <property type="match status" value="1"/>
</dbReference>
<dbReference type="Gene3D" id="3.60.40.10">
    <property type="entry name" value="PPM-type phosphatase domain"/>
    <property type="match status" value="1"/>
</dbReference>
<dbReference type="InterPro" id="IPR036457">
    <property type="entry name" value="PPM-type-like_dom_sf"/>
</dbReference>
<dbReference type="EMBL" id="JBHSJD010000002">
    <property type="protein sequence ID" value="MFC5021216.1"/>
    <property type="molecule type" value="Genomic_DNA"/>
</dbReference>
<protein>
    <submittedName>
        <fullName evidence="6">SpoIIE family protein phosphatase</fullName>
    </submittedName>
</protein>
<dbReference type="InterPro" id="IPR000014">
    <property type="entry name" value="PAS"/>
</dbReference>
<dbReference type="InterPro" id="IPR052016">
    <property type="entry name" value="Bact_Sigma-Reg"/>
</dbReference>
<dbReference type="SMART" id="SM00091">
    <property type="entry name" value="PAS"/>
    <property type="match status" value="2"/>
</dbReference>
<feature type="region of interest" description="Disordered" evidence="2">
    <location>
        <begin position="1"/>
        <end position="23"/>
    </location>
</feature>
<dbReference type="SMART" id="SM00331">
    <property type="entry name" value="PP2C_SIG"/>
    <property type="match status" value="1"/>
</dbReference>
<dbReference type="InterPro" id="IPR029016">
    <property type="entry name" value="GAF-like_dom_sf"/>
</dbReference>
<dbReference type="Gene3D" id="3.30.450.40">
    <property type="match status" value="2"/>
</dbReference>
<dbReference type="CDD" id="cd00130">
    <property type="entry name" value="PAS"/>
    <property type="match status" value="1"/>
</dbReference>
<dbReference type="Proteomes" id="UP001595829">
    <property type="component" value="Unassembled WGS sequence"/>
</dbReference>
<dbReference type="Pfam" id="PF08448">
    <property type="entry name" value="PAS_4"/>
    <property type="match status" value="1"/>
</dbReference>
<dbReference type="Gene3D" id="3.30.450.20">
    <property type="entry name" value="PAS domain"/>
    <property type="match status" value="2"/>
</dbReference>
<feature type="compositionally biased region" description="Gly residues" evidence="2">
    <location>
        <begin position="347"/>
        <end position="365"/>
    </location>
</feature>
<feature type="domain" description="GAF" evidence="3">
    <location>
        <begin position="595"/>
        <end position="741"/>
    </location>
</feature>
<dbReference type="SUPFAM" id="SSF81606">
    <property type="entry name" value="PP2C-like"/>
    <property type="match status" value="1"/>
</dbReference>
<dbReference type="InterPro" id="IPR035965">
    <property type="entry name" value="PAS-like_dom_sf"/>
</dbReference>
<organism evidence="6 7">
    <name type="scientific">Streptomyces coeruleoprunus</name>
    <dbReference type="NCBI Taxonomy" id="285563"/>
    <lineage>
        <taxon>Bacteria</taxon>
        <taxon>Bacillati</taxon>
        <taxon>Actinomycetota</taxon>
        <taxon>Actinomycetes</taxon>
        <taxon>Kitasatosporales</taxon>
        <taxon>Streptomycetaceae</taxon>
        <taxon>Streptomyces</taxon>
    </lineage>
</organism>
<evidence type="ECO:0000259" key="4">
    <source>
        <dbReference type="SMART" id="SM00091"/>
    </source>
</evidence>
<dbReference type="InterPro" id="IPR013656">
    <property type="entry name" value="PAS_4"/>
</dbReference>
<evidence type="ECO:0000256" key="2">
    <source>
        <dbReference type="SAM" id="MobiDB-lite"/>
    </source>
</evidence>